<evidence type="ECO:0000256" key="10">
    <source>
        <dbReference type="RuleBase" id="RU003376"/>
    </source>
</evidence>
<feature type="transmembrane region" description="Helical" evidence="11">
    <location>
        <begin position="12"/>
        <end position="33"/>
    </location>
</feature>
<keyword evidence="14" id="KW-1185">Reference proteome</keyword>
<evidence type="ECO:0000256" key="3">
    <source>
        <dbReference type="ARBA" id="ARBA00012949"/>
    </source>
</evidence>
<dbReference type="EC" id="7.1.1.9" evidence="3"/>
<dbReference type="PROSITE" id="PS50253">
    <property type="entry name" value="COX3"/>
    <property type="match status" value="1"/>
</dbReference>
<name>A0AAU7NZJ8_9GAMM</name>
<keyword evidence="5" id="KW-1278">Translocase</keyword>
<keyword evidence="6 11" id="KW-1133">Transmembrane helix</keyword>
<dbReference type="GO" id="GO:0005886">
    <property type="term" value="C:plasma membrane"/>
    <property type="evidence" value="ECO:0007669"/>
    <property type="project" value="UniProtKB-SubCell"/>
</dbReference>
<feature type="transmembrane region" description="Helical" evidence="11">
    <location>
        <begin position="185"/>
        <end position="207"/>
    </location>
</feature>
<dbReference type="InterPro" id="IPR033945">
    <property type="entry name" value="Cyt_c_oxase_su3_dom"/>
</dbReference>
<keyword evidence="7 11" id="KW-0472">Membrane</keyword>
<feature type="transmembrane region" description="Helical" evidence="11">
    <location>
        <begin position="82"/>
        <end position="104"/>
    </location>
</feature>
<accession>A0AAU7NZJ8</accession>
<dbReference type="InterPro" id="IPR013833">
    <property type="entry name" value="Cyt_c_oxidase_su3_a-hlx"/>
</dbReference>
<evidence type="ECO:0000256" key="9">
    <source>
        <dbReference type="ARBA" id="ARBA00031625"/>
    </source>
</evidence>
<gene>
    <name evidence="13" type="ORF">Q9L42_010390</name>
</gene>
<organism evidence="13 14">
    <name type="scientific">Methylomarinum roseum</name>
    <dbReference type="NCBI Taxonomy" id="3067653"/>
    <lineage>
        <taxon>Bacteria</taxon>
        <taxon>Pseudomonadati</taxon>
        <taxon>Pseudomonadota</taxon>
        <taxon>Gammaproteobacteria</taxon>
        <taxon>Methylococcales</taxon>
        <taxon>Methylococcaceae</taxon>
        <taxon>Methylomarinum</taxon>
    </lineage>
</organism>
<reference evidence="13 14" key="1">
    <citation type="journal article" date="2024" name="Microbiology">
        <title>Methylomarinum rosea sp. nov., a novel halophilic methanotrophic bacterium from the hypersaline Lake Elton.</title>
        <authorList>
            <person name="Suleimanov R.Z."/>
            <person name="Oshkin I.Y."/>
            <person name="Danilova O.V."/>
            <person name="Suzina N.E."/>
            <person name="Dedysh S.N."/>
        </authorList>
    </citation>
    <scope>NUCLEOTIDE SEQUENCE [LARGE SCALE GENOMIC DNA]</scope>
    <source>
        <strain evidence="13 14">Ch1-1</strain>
    </source>
</reference>
<comment type="subcellular location">
    <subcellularLocation>
        <location evidence="10">Cell membrane</location>
        <topology evidence="10">Multi-pass membrane protein</topology>
    </subcellularLocation>
    <subcellularLocation>
        <location evidence="1">Membrane</location>
        <topology evidence="1">Multi-pass membrane protein</topology>
    </subcellularLocation>
</comment>
<evidence type="ECO:0000256" key="8">
    <source>
        <dbReference type="ARBA" id="ARBA00031400"/>
    </source>
</evidence>
<keyword evidence="4 10" id="KW-0812">Transmembrane</keyword>
<evidence type="ECO:0000256" key="5">
    <source>
        <dbReference type="ARBA" id="ARBA00022967"/>
    </source>
</evidence>
<evidence type="ECO:0000256" key="4">
    <source>
        <dbReference type="ARBA" id="ARBA00022692"/>
    </source>
</evidence>
<dbReference type="Proteomes" id="UP001225378">
    <property type="component" value="Chromosome"/>
</dbReference>
<evidence type="ECO:0000313" key="14">
    <source>
        <dbReference type="Proteomes" id="UP001225378"/>
    </source>
</evidence>
<dbReference type="CDD" id="cd01665">
    <property type="entry name" value="Cyt_c_Oxidase_III"/>
    <property type="match status" value="1"/>
</dbReference>
<dbReference type="GO" id="GO:0019646">
    <property type="term" value="P:aerobic electron transport chain"/>
    <property type="evidence" value="ECO:0007669"/>
    <property type="project" value="InterPro"/>
</dbReference>
<dbReference type="EMBL" id="CP157743">
    <property type="protein sequence ID" value="XBS22510.1"/>
    <property type="molecule type" value="Genomic_DNA"/>
</dbReference>
<dbReference type="Pfam" id="PF00510">
    <property type="entry name" value="COX3"/>
    <property type="match status" value="2"/>
</dbReference>
<dbReference type="KEGG" id="mech:Q9L42_010390"/>
<evidence type="ECO:0000256" key="6">
    <source>
        <dbReference type="ARBA" id="ARBA00022989"/>
    </source>
</evidence>
<evidence type="ECO:0000256" key="7">
    <source>
        <dbReference type="ARBA" id="ARBA00023136"/>
    </source>
</evidence>
<evidence type="ECO:0000313" key="13">
    <source>
        <dbReference type="EMBL" id="XBS22510.1"/>
    </source>
</evidence>
<feature type="transmembrane region" description="Helical" evidence="11">
    <location>
        <begin position="227"/>
        <end position="250"/>
    </location>
</feature>
<proteinExistence type="inferred from homology"/>
<dbReference type="PANTHER" id="PTHR11403:SF7">
    <property type="entry name" value="CYTOCHROME C OXIDASE SUBUNIT 3"/>
    <property type="match status" value="1"/>
</dbReference>
<feature type="transmembrane region" description="Helical" evidence="11">
    <location>
        <begin position="39"/>
        <end position="61"/>
    </location>
</feature>
<dbReference type="InterPro" id="IPR035973">
    <property type="entry name" value="Cyt_c_oxidase_su3-like_sf"/>
</dbReference>
<dbReference type="FunFam" id="1.20.120.80:FF:000003">
    <property type="entry name" value="Cytochrome c oxidase subunit 3"/>
    <property type="match status" value="1"/>
</dbReference>
<feature type="transmembrane region" description="Helical" evidence="11">
    <location>
        <begin position="270"/>
        <end position="288"/>
    </location>
</feature>
<dbReference type="GO" id="GO:0004129">
    <property type="term" value="F:cytochrome-c oxidase activity"/>
    <property type="evidence" value="ECO:0007669"/>
    <property type="project" value="UniProtKB-EC"/>
</dbReference>
<sequence length="289" mass="32191">MSTKGAYYIPHKAVWPFIGTSGMMIMLAGFANYLNGSTIGPAMMIFGLAMFILMLTGWFALQAGESESGMYNHEVGISYRMGMMWFIFSEVMFFAVFFGALWYARNLSVPWLGGFGDGPGRATQEILWPTFEAVWPTNGPGEIGGEFEEMGAFGLPFLNTLLLLTSGVTCTWAHHGLLAKKRDQLIKGLIATVGLGFLFVACQAFEYYEAYHEMGLTLGSGIYGSTFFMLTGFHGFHVCVGAIILSVVLFRSWKGHFTPENHFAFEGAAWYWHFVDVVWLGLFVFVYLL</sequence>
<evidence type="ECO:0000259" key="12">
    <source>
        <dbReference type="PROSITE" id="PS50253"/>
    </source>
</evidence>
<dbReference type="InterPro" id="IPR000298">
    <property type="entry name" value="Cyt_c_oxidase-like_su3"/>
</dbReference>
<dbReference type="RefSeq" id="WP_305908499.1">
    <property type="nucleotide sequence ID" value="NZ_CP157743.1"/>
</dbReference>
<comment type="similarity">
    <text evidence="2 10">Belongs to the cytochrome c oxidase subunit 3 family.</text>
</comment>
<protein>
    <recommendedName>
        <fullName evidence="3">cytochrome-c oxidase</fullName>
        <ecNumber evidence="3">7.1.1.9</ecNumber>
    </recommendedName>
    <alternativeName>
        <fullName evidence="8">Cytochrome aa3 subunit 3</fullName>
    </alternativeName>
    <alternativeName>
        <fullName evidence="9">Cytochrome c oxidase polypeptide III</fullName>
    </alternativeName>
</protein>
<dbReference type="SUPFAM" id="SSF81452">
    <property type="entry name" value="Cytochrome c oxidase subunit III-like"/>
    <property type="match status" value="1"/>
</dbReference>
<evidence type="ECO:0000256" key="1">
    <source>
        <dbReference type="ARBA" id="ARBA00004141"/>
    </source>
</evidence>
<feature type="domain" description="Heme-copper oxidase subunit III family profile" evidence="12">
    <location>
        <begin position="3"/>
        <end position="289"/>
    </location>
</feature>
<dbReference type="AlphaFoldDB" id="A0AAU7NZJ8"/>
<evidence type="ECO:0000256" key="11">
    <source>
        <dbReference type="SAM" id="Phobius"/>
    </source>
</evidence>
<evidence type="ECO:0000256" key="2">
    <source>
        <dbReference type="ARBA" id="ARBA00010581"/>
    </source>
</evidence>
<dbReference type="InterPro" id="IPR024791">
    <property type="entry name" value="Cyt_c/ubiquinol_Oxase_su3"/>
</dbReference>
<dbReference type="PANTHER" id="PTHR11403">
    <property type="entry name" value="CYTOCHROME C OXIDASE SUBUNIT III"/>
    <property type="match status" value="1"/>
</dbReference>
<dbReference type="Gene3D" id="1.20.120.80">
    <property type="entry name" value="Cytochrome c oxidase, subunit III, four-helix bundle"/>
    <property type="match status" value="1"/>
</dbReference>
<dbReference type="Gene3D" id="1.10.287.70">
    <property type="match status" value="1"/>
</dbReference>
<feature type="transmembrane region" description="Helical" evidence="11">
    <location>
        <begin position="153"/>
        <end position="173"/>
    </location>
</feature>